<dbReference type="GO" id="GO:0030596">
    <property type="term" value="F:alpha-L-rhamnosidase activity"/>
    <property type="evidence" value="ECO:0007669"/>
    <property type="project" value="UniProtKB-EC"/>
</dbReference>
<dbReference type="InterPro" id="IPR013737">
    <property type="entry name" value="Bac_rhamnosid_N"/>
</dbReference>
<sequence length="762" mass="82111">MAEEAALSGATMIAADDDFAGAPRLRTEFTLDAGHGDVTAATLTVTALGVVEVEINGKPIAPDVLTPGWSSYEWRLRHRSYDVAGLLPAAGEPAVLGAALGNGWYRGRLGFTGGNALYGDELGLLARLDLTYADGHTQTVVTDESWQAGPSTTTDNQIYDGQTIDARRATPGWDSPGFAAEGWVGVHALDFDHGLLTEPIGPPVIRHESITPVAINTSPSGKTLIDFGQNLVGWLRFTVSGPEGQEIVIRHAEVLEHDELGSRPLRTAKATDRFILSGGEDFFEPTKTFHGFRYAEVEGWPGELTLESATAAGLEAVVVSSELERIGTFACSDDLVNQLHHNVVWGQRGNFLDVPTDCPQRDERLGWTGDIAAFAPTAAYLFDVHSFLADWLRDLRAEQLDANGRVPYVAPDVIKYRSSERPDTHQSVTAIWGDAAVWVPWTLYQAYGDQAVLENQYDSMVAHVDATEKLLSANGTWDTGFQFADWLDPDAPPDDAAAAKADKGVVATACAYRSADLLARIATALGKSGDHDRYADLAGRLREAFNNAYVDDQGIVLSDCATVYALAIHFGLLDEDKKAAAGNRLAELAEKAGYRVSTGFAGTPFVTWALSETGHTDVAYRLLLEKECPSWLYPITMGATTIWERWDSMLPDGSINPGEMTSFNHYALGAVADWMHKVVLGIDAAEPGYSKISIAPQPGGDLTWARGALITPHGEVRSSWAVAGDQFTLDVSIPDGSSAEVRLPGQDPQPVSSGDHRFTATL</sequence>
<reference evidence="9 10" key="1">
    <citation type="submission" date="2016-10" db="EMBL/GenBank/DDBJ databases">
        <authorList>
            <person name="de Groot N.N."/>
        </authorList>
    </citation>
    <scope>NUCLEOTIDE SEQUENCE [LARGE SCALE GENOMIC DNA]</scope>
    <source>
        <strain evidence="9 10">DSM 21800</strain>
    </source>
</reference>
<dbReference type="InterPro" id="IPR035396">
    <property type="entry name" value="Bac_rhamnosid6H"/>
</dbReference>
<dbReference type="Pfam" id="PF17390">
    <property type="entry name" value="Bac_rhamnosid_C"/>
    <property type="match status" value="1"/>
</dbReference>
<feature type="domain" description="Bacterial alpha-L-rhamnosidase N-terminal" evidence="6">
    <location>
        <begin position="37"/>
        <end position="208"/>
    </location>
</feature>
<feature type="domain" description="Alpha-L-rhamnosidase C-terminal" evidence="8">
    <location>
        <begin position="681"/>
        <end position="750"/>
    </location>
</feature>
<dbReference type="Pfam" id="PF17389">
    <property type="entry name" value="Bac_rhamnosid6H"/>
    <property type="match status" value="1"/>
</dbReference>
<dbReference type="Proteomes" id="UP000199103">
    <property type="component" value="Chromosome I"/>
</dbReference>
<dbReference type="GO" id="GO:0005975">
    <property type="term" value="P:carbohydrate metabolic process"/>
    <property type="evidence" value="ECO:0007669"/>
    <property type="project" value="InterPro"/>
</dbReference>
<evidence type="ECO:0000256" key="3">
    <source>
        <dbReference type="ARBA" id="ARBA00022801"/>
    </source>
</evidence>
<dbReference type="PIRSF" id="PIRSF010631">
    <property type="entry name" value="A-rhamnsds"/>
    <property type="match status" value="1"/>
</dbReference>
<dbReference type="Pfam" id="PF08531">
    <property type="entry name" value="Bac_rhamnosid_N"/>
    <property type="match status" value="1"/>
</dbReference>
<evidence type="ECO:0000313" key="10">
    <source>
        <dbReference type="Proteomes" id="UP000199103"/>
    </source>
</evidence>
<name>A0A1H1SS67_9ACTN</name>
<evidence type="ECO:0000256" key="1">
    <source>
        <dbReference type="ARBA" id="ARBA00001445"/>
    </source>
</evidence>
<evidence type="ECO:0000259" key="6">
    <source>
        <dbReference type="Pfam" id="PF08531"/>
    </source>
</evidence>
<gene>
    <name evidence="9" type="ORF">SAMN04489812_2117</name>
</gene>
<feature type="domain" description="Alpha-L-rhamnosidase six-hairpin glycosidase" evidence="7">
    <location>
        <begin position="325"/>
        <end position="679"/>
    </location>
</feature>
<dbReference type="Gene3D" id="2.60.120.260">
    <property type="entry name" value="Galactose-binding domain-like"/>
    <property type="match status" value="2"/>
</dbReference>
<accession>A0A1H1SS67</accession>
<evidence type="ECO:0000259" key="7">
    <source>
        <dbReference type="Pfam" id="PF17389"/>
    </source>
</evidence>
<dbReference type="EMBL" id="LT629772">
    <property type="protein sequence ID" value="SDS50765.1"/>
    <property type="molecule type" value="Genomic_DNA"/>
</dbReference>
<evidence type="ECO:0000256" key="2">
    <source>
        <dbReference type="ARBA" id="ARBA00012652"/>
    </source>
</evidence>
<evidence type="ECO:0000259" key="8">
    <source>
        <dbReference type="Pfam" id="PF17390"/>
    </source>
</evidence>
<dbReference type="PANTHER" id="PTHR33307">
    <property type="entry name" value="ALPHA-RHAMNOSIDASE (EUROFUNG)"/>
    <property type="match status" value="1"/>
</dbReference>
<dbReference type="EC" id="3.2.1.40" evidence="2"/>
<evidence type="ECO:0000256" key="4">
    <source>
        <dbReference type="SAM" id="MobiDB-lite"/>
    </source>
</evidence>
<dbReference type="Pfam" id="PF05592">
    <property type="entry name" value="Bac_rhamnosid"/>
    <property type="match status" value="1"/>
</dbReference>
<keyword evidence="3" id="KW-0378">Hydrolase</keyword>
<proteinExistence type="predicted"/>
<comment type="catalytic activity">
    <reaction evidence="1">
        <text>Hydrolysis of terminal non-reducing alpha-L-rhamnose residues in alpha-L-rhamnosides.</text>
        <dbReference type="EC" id="3.2.1.40"/>
    </reaction>
</comment>
<feature type="region of interest" description="Disordered" evidence="4">
    <location>
        <begin position="740"/>
        <end position="762"/>
    </location>
</feature>
<dbReference type="InterPro" id="IPR008902">
    <property type="entry name" value="Rhamnosid_concanavalin"/>
</dbReference>
<dbReference type="STRING" id="630515.SAMN04489812_2117"/>
<dbReference type="InterPro" id="IPR016007">
    <property type="entry name" value="Alpha_rhamnosid"/>
</dbReference>
<organism evidence="9 10">
    <name type="scientific">Microlunatus soli</name>
    <dbReference type="NCBI Taxonomy" id="630515"/>
    <lineage>
        <taxon>Bacteria</taxon>
        <taxon>Bacillati</taxon>
        <taxon>Actinomycetota</taxon>
        <taxon>Actinomycetes</taxon>
        <taxon>Propionibacteriales</taxon>
        <taxon>Propionibacteriaceae</taxon>
        <taxon>Microlunatus</taxon>
    </lineage>
</organism>
<evidence type="ECO:0000313" key="9">
    <source>
        <dbReference type="EMBL" id="SDS50765.1"/>
    </source>
</evidence>
<dbReference type="InterPro" id="IPR008928">
    <property type="entry name" value="6-hairpin_glycosidase_sf"/>
</dbReference>
<evidence type="ECO:0000259" key="5">
    <source>
        <dbReference type="Pfam" id="PF05592"/>
    </source>
</evidence>
<dbReference type="InterPro" id="IPR012341">
    <property type="entry name" value="6hp_glycosidase-like_sf"/>
</dbReference>
<dbReference type="SUPFAM" id="SSF48208">
    <property type="entry name" value="Six-hairpin glycosidases"/>
    <property type="match status" value="1"/>
</dbReference>
<dbReference type="AlphaFoldDB" id="A0A1H1SS67"/>
<dbReference type="PANTHER" id="PTHR33307:SF6">
    <property type="entry name" value="ALPHA-RHAMNOSIDASE (EUROFUNG)-RELATED"/>
    <property type="match status" value="1"/>
</dbReference>
<dbReference type="Gene3D" id="1.50.10.10">
    <property type="match status" value="1"/>
</dbReference>
<dbReference type="RefSeq" id="WP_197680070.1">
    <property type="nucleotide sequence ID" value="NZ_LT629772.1"/>
</dbReference>
<feature type="domain" description="Alpha-L-rhamnosidase concanavalin-like" evidence="5">
    <location>
        <begin position="218"/>
        <end position="311"/>
    </location>
</feature>
<protein>
    <recommendedName>
        <fullName evidence="2">alpha-L-rhamnosidase</fullName>
        <ecNumber evidence="2">3.2.1.40</ecNumber>
    </recommendedName>
</protein>
<keyword evidence="10" id="KW-1185">Reference proteome</keyword>
<dbReference type="InterPro" id="IPR035398">
    <property type="entry name" value="Bac_rhamnosid_C"/>
</dbReference>
<dbReference type="Gene3D" id="2.60.420.10">
    <property type="entry name" value="Maltose phosphorylase, domain 3"/>
    <property type="match status" value="1"/>
</dbReference>